<keyword evidence="1" id="KW-0496">Mitochondrion</keyword>
<reference evidence="1 2" key="1">
    <citation type="submission" date="2018-03" db="EMBL/GenBank/DDBJ databases">
        <authorList>
            <person name="Fogelqvist J."/>
        </authorList>
    </citation>
    <scope>NUCLEOTIDE SEQUENCE [LARGE SCALE GENOMIC DNA]</scope>
</reference>
<protein>
    <submittedName>
        <fullName evidence="1">Uncharacterized protein</fullName>
    </submittedName>
</protein>
<gene>
    <name evidence="1" type="ORF">PLBR_LOCUS3090</name>
</gene>
<sequence>MLFVISFNNSLSMVDLYHFVNMRFLHPHEETLLSPLSSRITPGRYVALSSNPSIMDRRISIFTFNHFVTPGTNYVLKPRFNSVPADATVAPGRHASPS</sequence>
<name>A0A3P3Y6S8_PLABS</name>
<dbReference type="AlphaFoldDB" id="A0A3P3Y6S8"/>
<organism evidence="1 2">
    <name type="scientific">Plasmodiophora brassicae</name>
    <name type="common">Clubroot disease agent</name>
    <dbReference type="NCBI Taxonomy" id="37360"/>
    <lineage>
        <taxon>Eukaryota</taxon>
        <taxon>Sar</taxon>
        <taxon>Rhizaria</taxon>
        <taxon>Endomyxa</taxon>
        <taxon>Phytomyxea</taxon>
        <taxon>Plasmodiophorida</taxon>
        <taxon>Plasmodiophoridae</taxon>
        <taxon>Plasmodiophora</taxon>
    </lineage>
</organism>
<dbReference type="Proteomes" id="UP000290189">
    <property type="component" value="Unassembled WGS sequence"/>
</dbReference>
<evidence type="ECO:0000313" key="1">
    <source>
        <dbReference type="EMBL" id="SPQ95875.1"/>
    </source>
</evidence>
<geneLocation type="mitochondrion" evidence="1"/>
<accession>A0A3P3Y6S8</accession>
<evidence type="ECO:0000313" key="2">
    <source>
        <dbReference type="Proteomes" id="UP000290189"/>
    </source>
</evidence>
<proteinExistence type="predicted"/>
<dbReference type="EMBL" id="OVEO01000004">
    <property type="protein sequence ID" value="SPQ95875.1"/>
    <property type="molecule type" value="Genomic_DNA"/>
</dbReference>